<feature type="compositionally biased region" description="Basic and acidic residues" evidence="1">
    <location>
        <begin position="78"/>
        <end position="96"/>
    </location>
</feature>
<organism evidence="2">
    <name type="scientific">Heligmosomoides polygyrus</name>
    <name type="common">Parasitic roundworm</name>
    <dbReference type="NCBI Taxonomy" id="6339"/>
    <lineage>
        <taxon>Eukaryota</taxon>
        <taxon>Metazoa</taxon>
        <taxon>Ecdysozoa</taxon>
        <taxon>Nematoda</taxon>
        <taxon>Chromadorea</taxon>
        <taxon>Rhabditida</taxon>
        <taxon>Rhabditina</taxon>
        <taxon>Rhabditomorpha</taxon>
        <taxon>Strongyloidea</taxon>
        <taxon>Heligmosomidae</taxon>
        <taxon>Heligmosomoides</taxon>
    </lineage>
</organism>
<feature type="compositionally biased region" description="Polar residues" evidence="1">
    <location>
        <begin position="1"/>
        <end position="15"/>
    </location>
</feature>
<dbReference type="AlphaFoldDB" id="A0A3P7X332"/>
<reference evidence="2 3" key="1">
    <citation type="submission" date="2018-11" db="EMBL/GenBank/DDBJ databases">
        <authorList>
            <consortium name="Pathogen Informatics"/>
        </authorList>
    </citation>
    <scope>NUCLEOTIDE SEQUENCE [LARGE SCALE GENOMIC DNA]</scope>
</reference>
<dbReference type="WBParaSite" id="HPBE_0000422201-mRNA-1">
    <property type="protein sequence ID" value="HPBE_0000422201-mRNA-1"/>
    <property type="gene ID" value="HPBE_0000422201"/>
</dbReference>
<keyword evidence="3" id="KW-1185">Reference proteome</keyword>
<gene>
    <name evidence="2" type="ORF">HPBE_LOCUS4223</name>
</gene>
<proteinExistence type="predicted"/>
<sequence>MADSARPSSSLAQLTTDREDVGGTYVCTTATTTWFGTEGHGLFDEHSQTYAERTDSEGFVGDDGLKPSGHGQASGAARTDELVVESDHRQQSERTD</sequence>
<name>A0A3P7X332_HELPZ</name>
<accession>A0A3P7X332</accession>
<reference evidence="4" key="2">
    <citation type="submission" date="2019-09" db="UniProtKB">
        <authorList>
            <consortium name="WormBaseParasite"/>
        </authorList>
    </citation>
    <scope>IDENTIFICATION</scope>
</reference>
<protein>
    <submittedName>
        <fullName evidence="4">Ig-like domain-containing protein</fullName>
    </submittedName>
</protein>
<evidence type="ECO:0000313" key="3">
    <source>
        <dbReference type="Proteomes" id="UP000050761"/>
    </source>
</evidence>
<evidence type="ECO:0000313" key="2">
    <source>
        <dbReference type="EMBL" id="VDO60499.1"/>
    </source>
</evidence>
<dbReference type="Proteomes" id="UP000050761">
    <property type="component" value="Unassembled WGS sequence"/>
</dbReference>
<evidence type="ECO:0000256" key="1">
    <source>
        <dbReference type="SAM" id="MobiDB-lite"/>
    </source>
</evidence>
<dbReference type="EMBL" id="UZAH01025286">
    <property type="protein sequence ID" value="VDO60499.1"/>
    <property type="molecule type" value="Genomic_DNA"/>
</dbReference>
<feature type="region of interest" description="Disordered" evidence="1">
    <location>
        <begin position="56"/>
        <end position="96"/>
    </location>
</feature>
<evidence type="ECO:0000313" key="4">
    <source>
        <dbReference type="WBParaSite" id="HPBE_0000422201-mRNA-1"/>
    </source>
</evidence>
<feature type="region of interest" description="Disordered" evidence="1">
    <location>
        <begin position="1"/>
        <end position="22"/>
    </location>
</feature>